<keyword evidence="1" id="KW-0862">Zinc</keyword>
<accession>A0A6A6A8H8</accession>
<feature type="transmembrane region" description="Helical" evidence="2">
    <location>
        <begin position="12"/>
        <end position="36"/>
    </location>
</feature>
<dbReference type="GO" id="GO:0008270">
    <property type="term" value="F:zinc ion binding"/>
    <property type="evidence" value="ECO:0007669"/>
    <property type="project" value="UniProtKB-KW"/>
</dbReference>
<keyword evidence="2" id="KW-0812">Transmembrane</keyword>
<keyword evidence="5" id="KW-1185">Reference proteome</keyword>
<reference evidence="4" key="1">
    <citation type="journal article" date="2020" name="Stud. Mycol.">
        <title>101 Dothideomycetes genomes: a test case for predicting lifestyles and emergence of pathogens.</title>
        <authorList>
            <person name="Haridas S."/>
            <person name="Albert R."/>
            <person name="Binder M."/>
            <person name="Bloem J."/>
            <person name="Labutti K."/>
            <person name="Salamov A."/>
            <person name="Andreopoulos B."/>
            <person name="Baker S."/>
            <person name="Barry K."/>
            <person name="Bills G."/>
            <person name="Bluhm B."/>
            <person name="Cannon C."/>
            <person name="Castanera R."/>
            <person name="Culley D."/>
            <person name="Daum C."/>
            <person name="Ezra D."/>
            <person name="Gonzalez J."/>
            <person name="Henrissat B."/>
            <person name="Kuo A."/>
            <person name="Liang C."/>
            <person name="Lipzen A."/>
            <person name="Lutzoni F."/>
            <person name="Magnuson J."/>
            <person name="Mondo S."/>
            <person name="Nolan M."/>
            <person name="Ohm R."/>
            <person name="Pangilinan J."/>
            <person name="Park H.-J."/>
            <person name="Ramirez L."/>
            <person name="Alfaro M."/>
            <person name="Sun H."/>
            <person name="Tritt A."/>
            <person name="Yoshinaga Y."/>
            <person name="Zwiers L.-H."/>
            <person name="Turgeon B."/>
            <person name="Goodwin S."/>
            <person name="Spatafora J."/>
            <person name="Crous P."/>
            <person name="Grigoriev I."/>
        </authorList>
    </citation>
    <scope>NUCLEOTIDE SEQUENCE</scope>
    <source>
        <strain evidence="4">CBS 119687</strain>
    </source>
</reference>
<dbReference type="PANTHER" id="PTHR47662:SF1">
    <property type="entry name" value="RING-TYPE DOMAIN-CONTAINING PROTEIN"/>
    <property type="match status" value="1"/>
</dbReference>
<dbReference type="RefSeq" id="XP_033522539.1">
    <property type="nucleotide sequence ID" value="XM_033666000.1"/>
</dbReference>
<evidence type="ECO:0000313" key="5">
    <source>
        <dbReference type="Proteomes" id="UP000799771"/>
    </source>
</evidence>
<name>A0A6A6A8H8_9PLEO</name>
<keyword evidence="1" id="KW-0863">Zinc-finger</keyword>
<dbReference type="Gene3D" id="3.30.40.10">
    <property type="entry name" value="Zinc/RING finger domain, C3HC4 (zinc finger)"/>
    <property type="match status" value="1"/>
</dbReference>
<evidence type="ECO:0000256" key="1">
    <source>
        <dbReference type="PROSITE-ProRule" id="PRU00175"/>
    </source>
</evidence>
<organism evidence="4 5">
    <name type="scientific">Dothidotthia symphoricarpi CBS 119687</name>
    <dbReference type="NCBI Taxonomy" id="1392245"/>
    <lineage>
        <taxon>Eukaryota</taxon>
        <taxon>Fungi</taxon>
        <taxon>Dikarya</taxon>
        <taxon>Ascomycota</taxon>
        <taxon>Pezizomycotina</taxon>
        <taxon>Dothideomycetes</taxon>
        <taxon>Pleosporomycetidae</taxon>
        <taxon>Pleosporales</taxon>
        <taxon>Dothidotthiaceae</taxon>
        <taxon>Dothidotthia</taxon>
    </lineage>
</organism>
<feature type="domain" description="RING-type" evidence="3">
    <location>
        <begin position="89"/>
        <end position="132"/>
    </location>
</feature>
<dbReference type="Pfam" id="PF17123">
    <property type="entry name" value="zf-RING_11"/>
    <property type="match status" value="1"/>
</dbReference>
<dbReference type="SUPFAM" id="SSF57850">
    <property type="entry name" value="RING/U-box"/>
    <property type="match status" value="1"/>
</dbReference>
<dbReference type="SMART" id="SM00184">
    <property type="entry name" value="RING"/>
    <property type="match status" value="1"/>
</dbReference>
<gene>
    <name evidence="4" type="ORF">P153DRAFT_343349</name>
</gene>
<evidence type="ECO:0000259" key="3">
    <source>
        <dbReference type="PROSITE" id="PS50089"/>
    </source>
</evidence>
<dbReference type="OrthoDB" id="8062037at2759"/>
<dbReference type="PANTHER" id="PTHR47662">
    <property type="entry name" value="RING-TYPE DOMAIN-CONTAINING PROTEIN"/>
    <property type="match status" value="1"/>
</dbReference>
<evidence type="ECO:0000256" key="2">
    <source>
        <dbReference type="SAM" id="Phobius"/>
    </source>
</evidence>
<dbReference type="InterPro" id="IPR013083">
    <property type="entry name" value="Znf_RING/FYVE/PHD"/>
</dbReference>
<protein>
    <recommendedName>
        <fullName evidence="3">RING-type domain-containing protein</fullName>
    </recommendedName>
</protein>
<dbReference type="PROSITE" id="PS50089">
    <property type="entry name" value="ZF_RING_2"/>
    <property type="match status" value="1"/>
</dbReference>
<evidence type="ECO:0000313" key="4">
    <source>
        <dbReference type="EMBL" id="KAF2128150.1"/>
    </source>
</evidence>
<dbReference type="AlphaFoldDB" id="A0A6A6A8H8"/>
<dbReference type="GeneID" id="54406432"/>
<dbReference type="InterPro" id="IPR001841">
    <property type="entry name" value="Znf_RING"/>
</dbReference>
<dbReference type="EMBL" id="ML977509">
    <property type="protein sequence ID" value="KAF2128150.1"/>
    <property type="molecule type" value="Genomic_DNA"/>
</dbReference>
<proteinExistence type="predicted"/>
<keyword evidence="1" id="KW-0479">Metal-binding</keyword>
<keyword evidence="2" id="KW-0472">Membrane</keyword>
<dbReference type="Proteomes" id="UP000799771">
    <property type="component" value="Unassembled WGS sequence"/>
</dbReference>
<sequence length="159" mass="17567">MDAFPELGSSFIVIAIVIPSVVLIALVTLIIIVLALSGTVRNDGITLKQERVSKRKEELERNVKTHKFDDWLMGQKEKHPGFLTTDSICAICLDGLTGNAQIRGLQCSHAFHKQCLDEYYCAFVYEYCPLCHRTIIPGASPASQKKGETSDSITEVVVV</sequence>
<keyword evidence="2" id="KW-1133">Transmembrane helix</keyword>